<dbReference type="InterPro" id="IPR009492">
    <property type="entry name" value="TniQ"/>
</dbReference>
<dbReference type="Proteomes" id="UP001277183">
    <property type="component" value="Unassembled WGS sequence"/>
</dbReference>
<dbReference type="Pfam" id="PF06527">
    <property type="entry name" value="TniQ"/>
    <property type="match status" value="1"/>
</dbReference>
<comment type="caution">
    <text evidence="2">The sequence shown here is derived from an EMBL/GenBank/DDBJ whole genome shotgun (WGS) entry which is preliminary data.</text>
</comment>
<feature type="non-terminal residue" evidence="2">
    <location>
        <position position="103"/>
    </location>
</feature>
<protein>
    <submittedName>
        <fullName evidence="2">TniQ family protein</fullName>
    </submittedName>
</protein>
<feature type="domain" description="TniQ" evidence="1">
    <location>
        <begin position="4"/>
        <end position="97"/>
    </location>
</feature>
<evidence type="ECO:0000313" key="3">
    <source>
        <dbReference type="Proteomes" id="UP001277183"/>
    </source>
</evidence>
<evidence type="ECO:0000259" key="1">
    <source>
        <dbReference type="Pfam" id="PF06527"/>
    </source>
</evidence>
<proteinExistence type="predicted"/>
<organism evidence="2 3">
    <name type="scientific">Aeromonas caviae</name>
    <name type="common">Aeromonas punctata</name>
    <dbReference type="NCBI Taxonomy" id="648"/>
    <lineage>
        <taxon>Bacteria</taxon>
        <taxon>Pseudomonadati</taxon>
        <taxon>Pseudomonadota</taxon>
        <taxon>Gammaproteobacteria</taxon>
        <taxon>Aeromonadales</taxon>
        <taxon>Aeromonadaceae</taxon>
        <taxon>Aeromonas</taxon>
    </lineage>
</organism>
<accession>A0AAW9FAL5</accession>
<reference evidence="2" key="1">
    <citation type="submission" date="2023-11" db="EMBL/GenBank/DDBJ databases">
        <title>WGS of Aeromonas in Northern Israel.</title>
        <authorList>
            <person name="Hershko Y."/>
        </authorList>
    </citation>
    <scope>NUCLEOTIDE SEQUENCE</scope>
    <source>
        <strain evidence="2">77416</strain>
    </source>
</reference>
<dbReference type="EMBL" id="JAWZVU010000190">
    <property type="protein sequence ID" value="MDX7722943.1"/>
    <property type="molecule type" value="Genomic_DNA"/>
</dbReference>
<name>A0AAW9FAL5_AERCA</name>
<dbReference type="AlphaFoldDB" id="A0AAW9FAL5"/>
<dbReference type="RefSeq" id="WP_319886907.1">
    <property type="nucleotide sequence ID" value="NZ_JAWZVU010000190.1"/>
</dbReference>
<evidence type="ECO:0000313" key="2">
    <source>
        <dbReference type="EMBL" id="MDX7722943.1"/>
    </source>
</evidence>
<sequence>MLNFPVPYPDELIYSLVARAGIHLGLTSPKQLLDEVFANRHVIATVDLPNHLAPLVQLLPESMGLDVVRLAYLHTLFPLYAPFTTEERRRHCLEQIRAGSHFV</sequence>
<gene>
    <name evidence="2" type="ORF">SJS77_21285</name>
</gene>